<evidence type="ECO:0000256" key="1">
    <source>
        <dbReference type="ARBA" id="ARBA00022737"/>
    </source>
</evidence>
<dbReference type="SMART" id="SM00028">
    <property type="entry name" value="TPR"/>
    <property type="match status" value="2"/>
</dbReference>
<dbReference type="PANTHER" id="PTHR44943:SF8">
    <property type="entry name" value="TPR REPEAT-CONTAINING PROTEIN MJ0263"/>
    <property type="match status" value="1"/>
</dbReference>
<feature type="chain" id="PRO_5026988300" evidence="4">
    <location>
        <begin position="26"/>
        <end position="331"/>
    </location>
</feature>
<keyword evidence="4" id="KW-0732">Signal</keyword>
<dbReference type="InterPro" id="IPR011990">
    <property type="entry name" value="TPR-like_helical_dom_sf"/>
</dbReference>
<accession>A0A6M2BUQ1</accession>
<gene>
    <name evidence="6" type="ORF">G7Y85_16640</name>
</gene>
<dbReference type="RefSeq" id="WP_166259929.1">
    <property type="nucleotide sequence ID" value="NZ_JAAMOW010000009.1"/>
</dbReference>
<keyword evidence="2 3" id="KW-0802">TPR repeat</keyword>
<dbReference type="SUPFAM" id="SSF48452">
    <property type="entry name" value="TPR-like"/>
    <property type="match status" value="1"/>
</dbReference>
<dbReference type="Proteomes" id="UP000472676">
    <property type="component" value="Unassembled WGS sequence"/>
</dbReference>
<evidence type="ECO:0000256" key="4">
    <source>
        <dbReference type="SAM" id="SignalP"/>
    </source>
</evidence>
<keyword evidence="1" id="KW-0677">Repeat</keyword>
<dbReference type="SUPFAM" id="SSF54427">
    <property type="entry name" value="NTF2-like"/>
    <property type="match status" value="1"/>
</dbReference>
<feature type="domain" description="Cds6 C-terminal" evidence="5">
    <location>
        <begin position="225"/>
        <end position="328"/>
    </location>
</feature>
<sequence>MERFRYAALAAVIAAGVALSPAVHADASVAQQAQALIDSGHASDALSKLDDHLAKNPQDAEARFTKGVALVKLNRSKDAIRVFADLTRDYPQLPEPYNNLAVLYAAQGDYDKARDALQAAIAKHPSYATAHENLGDIYAALAAAAYGKAASLDPDDQAARRKLAVINQLDTDLGLPAAAPPPAASVAATPAAPVVTAAAPVAAAKPAPAEAPKSSEGAARDAAAIAQVQAWAQAWASQDVDAYLAMYAPEFKPEGGVSRDTWAAQRRDRISTPKKISVRVIDPKASDIEDGAVRVSFNQAYTSDAYSDNVNKVLELVPVDGSWKIVREYTR</sequence>
<dbReference type="AlphaFoldDB" id="A0A6M2BUQ1"/>
<proteinExistence type="predicted"/>
<dbReference type="Gene3D" id="1.25.40.10">
    <property type="entry name" value="Tetratricopeptide repeat domain"/>
    <property type="match status" value="1"/>
</dbReference>
<dbReference type="PROSITE" id="PS50005">
    <property type="entry name" value="TPR"/>
    <property type="match status" value="1"/>
</dbReference>
<evidence type="ECO:0000256" key="3">
    <source>
        <dbReference type="PROSITE-ProRule" id="PRU00339"/>
    </source>
</evidence>
<dbReference type="InterPro" id="IPR056203">
    <property type="entry name" value="Cds6_C"/>
</dbReference>
<evidence type="ECO:0000313" key="6">
    <source>
        <dbReference type="EMBL" id="NGY06402.1"/>
    </source>
</evidence>
<dbReference type="InterPro" id="IPR019734">
    <property type="entry name" value="TPR_rpt"/>
</dbReference>
<dbReference type="Pfam" id="PF24125">
    <property type="entry name" value="Cds6_C"/>
    <property type="match status" value="1"/>
</dbReference>
<evidence type="ECO:0000256" key="2">
    <source>
        <dbReference type="ARBA" id="ARBA00022803"/>
    </source>
</evidence>
<organism evidence="6 7">
    <name type="scientific">Solimonas terrae</name>
    <dbReference type="NCBI Taxonomy" id="1396819"/>
    <lineage>
        <taxon>Bacteria</taxon>
        <taxon>Pseudomonadati</taxon>
        <taxon>Pseudomonadota</taxon>
        <taxon>Gammaproteobacteria</taxon>
        <taxon>Nevskiales</taxon>
        <taxon>Nevskiaceae</taxon>
        <taxon>Solimonas</taxon>
    </lineage>
</organism>
<keyword evidence="7" id="KW-1185">Reference proteome</keyword>
<name>A0A6M2BUQ1_9GAMM</name>
<dbReference type="PANTHER" id="PTHR44943">
    <property type="entry name" value="CELLULOSE SYNTHASE OPERON PROTEIN C"/>
    <property type="match status" value="1"/>
</dbReference>
<feature type="signal peptide" evidence="4">
    <location>
        <begin position="1"/>
        <end position="25"/>
    </location>
</feature>
<dbReference type="InterPro" id="IPR032710">
    <property type="entry name" value="NTF2-like_dom_sf"/>
</dbReference>
<dbReference type="Pfam" id="PF13414">
    <property type="entry name" value="TPR_11"/>
    <property type="match status" value="1"/>
</dbReference>
<protein>
    <submittedName>
        <fullName evidence="6">Tetratricopeptide repeat protein</fullName>
    </submittedName>
</protein>
<dbReference type="Pfam" id="PF13432">
    <property type="entry name" value="TPR_16"/>
    <property type="match status" value="1"/>
</dbReference>
<dbReference type="Gene3D" id="3.10.450.50">
    <property type="match status" value="1"/>
</dbReference>
<dbReference type="EMBL" id="JAAMOW010000009">
    <property type="protein sequence ID" value="NGY06402.1"/>
    <property type="molecule type" value="Genomic_DNA"/>
</dbReference>
<feature type="repeat" description="TPR" evidence="3">
    <location>
        <begin position="94"/>
        <end position="127"/>
    </location>
</feature>
<reference evidence="6 7" key="1">
    <citation type="journal article" date="2014" name="Int. J. Syst. Evol. Microbiol.">
        <title>Solimonas terrae sp. nov., isolated from soil.</title>
        <authorList>
            <person name="Kim S.J."/>
            <person name="Moon J.Y."/>
            <person name="Weon H.Y."/>
            <person name="Ahn J.H."/>
            <person name="Chen W.M."/>
            <person name="Kwon S.W."/>
        </authorList>
    </citation>
    <scope>NUCLEOTIDE SEQUENCE [LARGE SCALE GENOMIC DNA]</scope>
    <source>
        <strain evidence="6 7">KIS83-12</strain>
    </source>
</reference>
<comment type="caution">
    <text evidence="6">The sequence shown here is derived from an EMBL/GenBank/DDBJ whole genome shotgun (WGS) entry which is preliminary data.</text>
</comment>
<evidence type="ECO:0000313" key="7">
    <source>
        <dbReference type="Proteomes" id="UP000472676"/>
    </source>
</evidence>
<evidence type="ECO:0000259" key="5">
    <source>
        <dbReference type="Pfam" id="PF24125"/>
    </source>
</evidence>
<dbReference type="InterPro" id="IPR051685">
    <property type="entry name" value="Ycf3/AcsC/BcsC/TPR_MFPF"/>
</dbReference>